<sequence length="176" mass="20346">MQLSAVKSMQRFGNQEAQFKLVNVMLTQLFKNLHDARQNLTMWGFLPGDEFPQNETIRESMSKVFENTALFGDMVLRMPKAVHEFYDRNREWQLLLAWSYGFCNQSQVFEGSGETLLNLMGQEVNLVPKSADFVNPYEGDVDPKEKVPVSIVPKKATKEKERKKIPRGPRMSRTEL</sequence>
<organism evidence="2 3">
    <name type="scientific">Pomacea canaliculata</name>
    <name type="common">Golden apple snail</name>
    <dbReference type="NCBI Taxonomy" id="400727"/>
    <lineage>
        <taxon>Eukaryota</taxon>
        <taxon>Metazoa</taxon>
        <taxon>Spiralia</taxon>
        <taxon>Lophotrochozoa</taxon>
        <taxon>Mollusca</taxon>
        <taxon>Gastropoda</taxon>
        <taxon>Caenogastropoda</taxon>
        <taxon>Architaenioglossa</taxon>
        <taxon>Ampullarioidea</taxon>
        <taxon>Ampullariidae</taxon>
        <taxon>Pomacea</taxon>
    </lineage>
</organism>
<feature type="region of interest" description="Disordered" evidence="1">
    <location>
        <begin position="137"/>
        <end position="176"/>
    </location>
</feature>
<name>A0A2T7PNU6_POMCA</name>
<proteinExistence type="predicted"/>
<accession>A0A2T7PNU6</accession>
<dbReference type="Proteomes" id="UP000245119">
    <property type="component" value="Linkage Group LG3"/>
</dbReference>
<evidence type="ECO:0000313" key="2">
    <source>
        <dbReference type="EMBL" id="PVD35082.1"/>
    </source>
</evidence>
<reference evidence="2 3" key="1">
    <citation type="submission" date="2018-04" db="EMBL/GenBank/DDBJ databases">
        <title>The genome of golden apple snail Pomacea canaliculata provides insight into stress tolerance and invasive adaptation.</title>
        <authorList>
            <person name="Liu C."/>
            <person name="Liu B."/>
            <person name="Ren Y."/>
            <person name="Zhang Y."/>
            <person name="Wang H."/>
            <person name="Li S."/>
            <person name="Jiang F."/>
            <person name="Yin L."/>
            <person name="Zhang G."/>
            <person name="Qian W."/>
            <person name="Fan W."/>
        </authorList>
    </citation>
    <scope>NUCLEOTIDE SEQUENCE [LARGE SCALE GENOMIC DNA]</scope>
    <source>
        <strain evidence="2">SZHN2017</strain>
        <tissue evidence="2">Muscle</tissue>
    </source>
</reference>
<dbReference type="PANTHER" id="PTHR14735">
    <property type="entry name" value="COILED-COIL DOMAIN-CONTAINING PROTEIN 134"/>
    <property type="match status" value="1"/>
</dbReference>
<dbReference type="PANTHER" id="PTHR14735:SF1">
    <property type="entry name" value="COILED-COIL DOMAIN-CONTAINING PROTEIN 134"/>
    <property type="match status" value="1"/>
</dbReference>
<evidence type="ECO:0008006" key="4">
    <source>
        <dbReference type="Google" id="ProtNLM"/>
    </source>
</evidence>
<dbReference type="AlphaFoldDB" id="A0A2T7PNU6"/>
<protein>
    <recommendedName>
        <fullName evidence="4">Coiled-coil domain-containing protein 134</fullName>
    </recommendedName>
</protein>
<dbReference type="OrthoDB" id="5854099at2759"/>
<comment type="caution">
    <text evidence="2">The sequence shown here is derived from an EMBL/GenBank/DDBJ whole genome shotgun (WGS) entry which is preliminary data.</text>
</comment>
<gene>
    <name evidence="2" type="ORF">C0Q70_06363</name>
</gene>
<keyword evidence="3" id="KW-1185">Reference proteome</keyword>
<dbReference type="InterPro" id="IPR026321">
    <property type="entry name" value="CC134"/>
</dbReference>
<dbReference type="EMBL" id="PZQS01000003">
    <property type="protein sequence ID" value="PVD35082.1"/>
    <property type="molecule type" value="Genomic_DNA"/>
</dbReference>
<dbReference type="Pfam" id="PF15002">
    <property type="entry name" value="ERK-JNK_inhib"/>
    <property type="match status" value="1"/>
</dbReference>
<evidence type="ECO:0000256" key="1">
    <source>
        <dbReference type="SAM" id="MobiDB-lite"/>
    </source>
</evidence>
<evidence type="ECO:0000313" key="3">
    <source>
        <dbReference type="Proteomes" id="UP000245119"/>
    </source>
</evidence>